<dbReference type="GO" id="GO:0008725">
    <property type="term" value="F:DNA-3-methyladenine glycosylase activity"/>
    <property type="evidence" value="ECO:0007669"/>
    <property type="project" value="InterPro"/>
</dbReference>
<dbReference type="Pfam" id="PF03352">
    <property type="entry name" value="Adenine_glyco"/>
    <property type="match status" value="1"/>
</dbReference>
<gene>
    <name evidence="2" type="ORF">DX908_10670</name>
</gene>
<dbReference type="SUPFAM" id="SSF48150">
    <property type="entry name" value="DNA-glycosylase"/>
    <property type="match status" value="1"/>
</dbReference>
<feature type="binding site" evidence="1">
    <location>
        <position position="19"/>
    </location>
    <ligand>
        <name>Zn(2+)</name>
        <dbReference type="ChEBI" id="CHEBI:29105"/>
    </ligand>
</feature>
<dbReference type="PANTHER" id="PTHR30037">
    <property type="entry name" value="DNA-3-METHYLADENINE GLYCOSYLASE 1"/>
    <property type="match status" value="1"/>
</dbReference>
<evidence type="ECO:0000313" key="2">
    <source>
        <dbReference type="EMBL" id="RFB05686.1"/>
    </source>
</evidence>
<dbReference type="GO" id="GO:0006284">
    <property type="term" value="P:base-excision repair"/>
    <property type="evidence" value="ECO:0007669"/>
    <property type="project" value="InterPro"/>
</dbReference>
<reference evidence="2 3" key="1">
    <citation type="submission" date="2018-08" db="EMBL/GenBank/DDBJ databases">
        <title>Parvularcula sp. SM1705, isolated from surface water of the South Sea China.</title>
        <authorList>
            <person name="Sun L."/>
        </authorList>
    </citation>
    <scope>NUCLEOTIDE SEQUENCE [LARGE SCALE GENOMIC DNA]</scope>
    <source>
        <strain evidence="2 3">SM1705</strain>
    </source>
</reference>
<dbReference type="RefSeq" id="WP_116392319.1">
    <property type="nucleotide sequence ID" value="NZ_QUQO01000001.1"/>
</dbReference>
<dbReference type="InterPro" id="IPR052891">
    <property type="entry name" value="DNA-3mA_glycosylase"/>
</dbReference>
<accession>A0A371RJT9</accession>
<protein>
    <submittedName>
        <fullName evidence="2">DNA-3-methyladenine glycosylase I</fullName>
    </submittedName>
</protein>
<evidence type="ECO:0000313" key="3">
    <source>
        <dbReference type="Proteomes" id="UP000264589"/>
    </source>
</evidence>
<dbReference type="PANTHER" id="PTHR30037:SF4">
    <property type="entry name" value="DNA-3-METHYLADENINE GLYCOSYLASE I"/>
    <property type="match status" value="1"/>
</dbReference>
<name>A0A371RJT9_9PROT</name>
<dbReference type="AlphaFoldDB" id="A0A371RJT9"/>
<organism evidence="2 3">
    <name type="scientific">Parvularcula marina</name>
    <dbReference type="NCBI Taxonomy" id="2292771"/>
    <lineage>
        <taxon>Bacteria</taxon>
        <taxon>Pseudomonadati</taxon>
        <taxon>Pseudomonadota</taxon>
        <taxon>Alphaproteobacteria</taxon>
        <taxon>Parvularculales</taxon>
        <taxon>Parvularculaceae</taxon>
        <taxon>Parvularcula</taxon>
    </lineage>
</organism>
<dbReference type="Gene3D" id="1.10.340.30">
    <property type="entry name" value="Hypothetical protein, domain 2"/>
    <property type="match status" value="1"/>
</dbReference>
<feature type="binding site" evidence="1">
    <location>
        <position position="177"/>
    </location>
    <ligand>
        <name>Zn(2+)</name>
        <dbReference type="ChEBI" id="CHEBI:29105"/>
    </ligand>
</feature>
<keyword evidence="1" id="KW-0479">Metal-binding</keyword>
<proteinExistence type="predicted"/>
<feature type="binding site" evidence="1">
    <location>
        <position position="181"/>
    </location>
    <ligand>
        <name>Zn(2+)</name>
        <dbReference type="ChEBI" id="CHEBI:29105"/>
    </ligand>
</feature>
<dbReference type="EMBL" id="QUQO01000001">
    <property type="protein sequence ID" value="RFB05686.1"/>
    <property type="molecule type" value="Genomic_DNA"/>
</dbReference>
<dbReference type="GO" id="GO:0046872">
    <property type="term" value="F:metal ion binding"/>
    <property type="evidence" value="ECO:0007669"/>
    <property type="project" value="UniProtKB-KW"/>
</dbReference>
<dbReference type="FunCoup" id="A0A371RJT9">
    <property type="interactions" value="119"/>
</dbReference>
<dbReference type="InterPro" id="IPR011257">
    <property type="entry name" value="DNA_glycosylase"/>
</dbReference>
<dbReference type="Proteomes" id="UP000264589">
    <property type="component" value="Unassembled WGS sequence"/>
</dbReference>
<evidence type="ECO:0000256" key="1">
    <source>
        <dbReference type="PIRSR" id="PIRSR605019-1"/>
    </source>
</evidence>
<dbReference type="InParanoid" id="A0A371RJT9"/>
<dbReference type="InterPro" id="IPR005019">
    <property type="entry name" value="Adenine_glyco"/>
</dbReference>
<feature type="binding site" evidence="1">
    <location>
        <position position="5"/>
    </location>
    <ligand>
        <name>Zn(2+)</name>
        <dbReference type="ChEBI" id="CHEBI:29105"/>
    </ligand>
</feature>
<comment type="caution">
    <text evidence="2">The sequence shown here is derived from an EMBL/GenBank/DDBJ whole genome shotgun (WGS) entry which is preliminary data.</text>
</comment>
<sequence>MKNRCDWVTEGDALYESYHDTEWGVPNYDSKSLWGKLILDGFQAGLSWRTILHKRENFLDAFDGLDPEKVARYTDKRVEKLLGNAGIIRHRGKIEGAITNAKLWCEMTKNGEDFSDYLWSYFDGEPITNKWKMISQVPATSPQGDALSKDLKKRGFKFCGPTIVYAFAQAVGMVNDHLVTCPRHREVATLSGV</sequence>
<dbReference type="OrthoDB" id="9807664at2"/>
<keyword evidence="3" id="KW-1185">Reference proteome</keyword>
<keyword evidence="1" id="KW-0862">Zinc</keyword>